<comment type="subunit">
    <text evidence="5">Homo/heterodimer, or complexes of higher-order. The structure of beta-crystallin oligomers seems to be stabilized through interactions between the N-terminal arms.</text>
</comment>
<dbReference type="PANTHER" id="PTHR11818">
    <property type="entry name" value="BETA/GAMMA CRYSTALLIN"/>
    <property type="match status" value="1"/>
</dbReference>
<dbReference type="GO" id="GO:0002088">
    <property type="term" value="P:lens development in camera-type eye"/>
    <property type="evidence" value="ECO:0007669"/>
    <property type="project" value="TreeGrafter"/>
</dbReference>
<dbReference type="Pfam" id="PF00030">
    <property type="entry name" value="Crystall"/>
    <property type="match status" value="2"/>
</dbReference>
<dbReference type="GO" id="GO:0005212">
    <property type="term" value="F:structural constituent of eye lens"/>
    <property type="evidence" value="ECO:0007669"/>
    <property type="project" value="UniProtKB-KW"/>
</dbReference>
<dbReference type="Proteomes" id="UP001174136">
    <property type="component" value="Unassembled WGS sequence"/>
</dbReference>
<dbReference type="SMART" id="SM00247">
    <property type="entry name" value="XTALbg"/>
    <property type="match status" value="2"/>
</dbReference>
<comment type="caution">
    <text evidence="7">The sequence shown here is derived from an EMBL/GenBank/DDBJ whole genome shotgun (WGS) entry which is preliminary data.</text>
</comment>
<feature type="domain" description="Beta/gamma crystallin 'Greek key'" evidence="6">
    <location>
        <begin position="284"/>
        <end position="326"/>
    </location>
</feature>
<feature type="domain" description="Beta/gamma crystallin 'Greek key'" evidence="6">
    <location>
        <begin position="192"/>
        <end position="236"/>
    </location>
</feature>
<dbReference type="InterPro" id="IPR001064">
    <property type="entry name" value="Beta/gamma_crystallin"/>
</dbReference>
<evidence type="ECO:0000256" key="2">
    <source>
        <dbReference type="ARBA" id="ARBA00009646"/>
    </source>
</evidence>
<dbReference type="InterPro" id="IPR050252">
    <property type="entry name" value="Beta/Gamma-Crystallin"/>
</dbReference>
<dbReference type="InterPro" id="IPR011024">
    <property type="entry name" value="G_crystallin-like"/>
</dbReference>
<dbReference type="EMBL" id="JAOPHQ010004578">
    <property type="protein sequence ID" value="KAK0138723.1"/>
    <property type="molecule type" value="Genomic_DNA"/>
</dbReference>
<organism evidence="7 8">
    <name type="scientific">Merluccius polli</name>
    <name type="common">Benguela hake</name>
    <name type="synonym">Merluccius cadenati</name>
    <dbReference type="NCBI Taxonomy" id="89951"/>
    <lineage>
        <taxon>Eukaryota</taxon>
        <taxon>Metazoa</taxon>
        <taxon>Chordata</taxon>
        <taxon>Craniata</taxon>
        <taxon>Vertebrata</taxon>
        <taxon>Euteleostomi</taxon>
        <taxon>Actinopterygii</taxon>
        <taxon>Neopterygii</taxon>
        <taxon>Teleostei</taxon>
        <taxon>Neoteleostei</taxon>
        <taxon>Acanthomorphata</taxon>
        <taxon>Zeiogadaria</taxon>
        <taxon>Gadariae</taxon>
        <taxon>Gadiformes</taxon>
        <taxon>Gadoidei</taxon>
        <taxon>Merlucciidae</taxon>
        <taxon>Merluccius</taxon>
    </lineage>
</organism>
<dbReference type="AlphaFoldDB" id="A0AA47NVP1"/>
<evidence type="ECO:0000256" key="4">
    <source>
        <dbReference type="ARBA" id="ARBA00022737"/>
    </source>
</evidence>
<protein>
    <submittedName>
        <fullName evidence="7">Beta-crystallin B1</fullName>
    </submittedName>
</protein>
<comment type="function">
    <text evidence="1">Crystallins are the dominant structural components of the vertebrate eye lens.</text>
</comment>
<evidence type="ECO:0000259" key="6">
    <source>
        <dbReference type="PROSITE" id="PS50915"/>
    </source>
</evidence>
<evidence type="ECO:0000256" key="5">
    <source>
        <dbReference type="ARBA" id="ARBA00025922"/>
    </source>
</evidence>
<dbReference type="Gene3D" id="2.60.20.10">
    <property type="entry name" value="Crystallins"/>
    <property type="match status" value="2"/>
</dbReference>
<keyword evidence="3" id="KW-0273">Eye lens protein</keyword>
<dbReference type="FunFam" id="2.60.20.10:FF:000005">
    <property type="entry name" value="Crystallin, beta B1"/>
    <property type="match status" value="1"/>
</dbReference>
<comment type="similarity">
    <text evidence="2">Belongs to the beta/gamma-crystallin family.</text>
</comment>
<dbReference type="GO" id="GO:0007601">
    <property type="term" value="P:visual perception"/>
    <property type="evidence" value="ECO:0007669"/>
    <property type="project" value="TreeGrafter"/>
</dbReference>
<accession>A0AA47NVP1</accession>
<evidence type="ECO:0000313" key="7">
    <source>
        <dbReference type="EMBL" id="KAK0138723.1"/>
    </source>
</evidence>
<feature type="domain" description="Beta/gamma crystallin 'Greek key'" evidence="6">
    <location>
        <begin position="152"/>
        <end position="191"/>
    </location>
</feature>
<dbReference type="PRINTS" id="PR01367">
    <property type="entry name" value="BGCRYSTALLIN"/>
</dbReference>
<evidence type="ECO:0000313" key="8">
    <source>
        <dbReference type="Proteomes" id="UP001174136"/>
    </source>
</evidence>
<dbReference type="FunFam" id="2.60.20.10:FF:000002">
    <property type="entry name" value="Crystallin, beta B2"/>
    <property type="match status" value="1"/>
</dbReference>
<keyword evidence="8" id="KW-1185">Reference proteome</keyword>
<sequence>MDWIWGVWQWDPQFLQCWKSPLCFSHSMMYCWPLAVDGAQGHEALHVVGQGAAVGVPVGVLSPLQDELLALEVMVLVAHPARHRGGHGRPALLLFSDYCFFVRTTAKSDLSHKNQSRITGGIIMSADKSKSASQTDGKTPLNKRSEMGPHAYKMFVFDQENFQGRCMEISGECMNVCDMGMDKVRSLRVECGPYVGYEQMNLCGEMFILEKGEYPRWDSWSNCQRNDYLLSFRPVRMDPEKHKVCLYEVGEFKGRKMEIMDDDVPSLFSYGFTDRVGSVMVSCGTWVGYQFPGYRGSQYLLEKGEYRHFNEFGARYPQMQSIRRIRDMQWHQHGCYTMSSK</sequence>
<dbReference type="PANTHER" id="PTHR11818:SF55">
    <property type="entry name" value="BETA-CRYSTALLIN B1-RELATED"/>
    <property type="match status" value="1"/>
</dbReference>
<reference evidence="7" key="1">
    <citation type="journal article" date="2023" name="Front. Mar. Sci.">
        <title>A new Merluccius polli reference genome to investigate the effects of global change in West African waters.</title>
        <authorList>
            <person name="Mateo J.L."/>
            <person name="Blanco-Fernandez C."/>
            <person name="Garcia-Vazquez E."/>
            <person name="Machado-Schiaffino G."/>
        </authorList>
    </citation>
    <scope>NUCLEOTIDE SEQUENCE</scope>
    <source>
        <strain evidence="7">C29</strain>
        <tissue evidence="7">Fin</tissue>
    </source>
</reference>
<name>A0AA47NVP1_MERPO</name>
<evidence type="ECO:0000256" key="3">
    <source>
        <dbReference type="ARBA" id="ARBA00022613"/>
    </source>
</evidence>
<proteinExistence type="inferred from homology"/>
<dbReference type="SUPFAM" id="SSF49695">
    <property type="entry name" value="gamma-Crystallin-like"/>
    <property type="match status" value="1"/>
</dbReference>
<dbReference type="PROSITE" id="PS50915">
    <property type="entry name" value="CRYSTALLIN_BETA_GAMMA"/>
    <property type="match status" value="3"/>
</dbReference>
<keyword evidence="4" id="KW-0677">Repeat</keyword>
<gene>
    <name evidence="7" type="primary">Crybb1_0</name>
    <name evidence="7" type="ORF">N1851_024731</name>
</gene>
<evidence type="ECO:0000256" key="1">
    <source>
        <dbReference type="ARBA" id="ARBA00003689"/>
    </source>
</evidence>